<dbReference type="InterPro" id="IPR014710">
    <property type="entry name" value="RmlC-like_jellyroll"/>
</dbReference>
<feature type="domain" description="Nucleotidyl transferase" evidence="1">
    <location>
        <begin position="3"/>
        <end position="272"/>
    </location>
</feature>
<accession>K6CVB9</accession>
<dbReference type="PANTHER" id="PTHR46390:SF1">
    <property type="entry name" value="MANNOSE-1-PHOSPHATE GUANYLYLTRANSFERASE"/>
    <property type="match status" value="1"/>
</dbReference>
<proteinExistence type="predicted"/>
<dbReference type="GO" id="GO:0016853">
    <property type="term" value="F:isomerase activity"/>
    <property type="evidence" value="ECO:0007669"/>
    <property type="project" value="UniProtKB-KW"/>
</dbReference>
<keyword evidence="4" id="KW-1185">Reference proteome</keyword>
<dbReference type="Pfam" id="PF01050">
    <property type="entry name" value="MannoseP_isomer"/>
    <property type="match status" value="1"/>
</dbReference>
<dbReference type="Gene3D" id="2.60.120.10">
    <property type="entry name" value="Jelly Rolls"/>
    <property type="match status" value="1"/>
</dbReference>
<dbReference type="GO" id="GO:0009298">
    <property type="term" value="P:GDP-mannose biosynthetic process"/>
    <property type="evidence" value="ECO:0007669"/>
    <property type="project" value="TreeGrafter"/>
</dbReference>
<dbReference type="Proteomes" id="UP000006315">
    <property type="component" value="Unassembled WGS sequence"/>
</dbReference>
<keyword evidence="3" id="KW-0413">Isomerase</keyword>
<dbReference type="InterPro" id="IPR029044">
    <property type="entry name" value="Nucleotide-diphossugar_trans"/>
</dbReference>
<dbReference type="InterPro" id="IPR005835">
    <property type="entry name" value="NTP_transferase_dom"/>
</dbReference>
<dbReference type="GO" id="GO:0004475">
    <property type="term" value="F:mannose-1-phosphate guanylyltransferase (GTP) activity"/>
    <property type="evidence" value="ECO:0007669"/>
    <property type="project" value="TreeGrafter"/>
</dbReference>
<dbReference type="Gene3D" id="3.90.550.10">
    <property type="entry name" value="Spore Coat Polysaccharide Biosynthesis Protein SpsA, Chain A"/>
    <property type="match status" value="1"/>
</dbReference>
<dbReference type="AlphaFoldDB" id="K6CVB9"/>
<dbReference type="InterPro" id="IPR051161">
    <property type="entry name" value="Mannose-6P_isomerase_type2"/>
</dbReference>
<sequence length="468" mass="52657">MQVVLLSGGSGKRLWPLSNETRSKQFLKVLQDSEGKNISMVQRVWGQLINVGLASQTIIATSKSQVDILQNQLSVGPNSLVIEPSRRDTFAAIALASTYLYSVKGICPDEVVIVLPVDAFVENSFFERMKELEDIILHSNANLALLGVKPTYSSTKYGYIIPEKVFHNDSAIPFLASEFIEKPNESTAERLIEKGALWNCGVFAFKLSYLQSILQENNLPIHYNELLKQYNEIPCTSFDYAVVEKENKIATLPYEEDWKDIGTWNTLTEEMNSKIIGKGNVSQDSVNTHLINELDIPIAILGITDAIVAASPDGILVSSKAKSSNIKSMTECFDDRPMYEERRWGWYKVLDYVKFDDGNEVITKRLCIAKGKNISYQIHLKRSEVWTVVKGTGEFIKDDELMIVGNGDVLVIPIGTKHGIKAITDLEIIEVQSGSELSEDDIVRYCETWDEIKAHYNELHEVSYVRVE</sequence>
<dbReference type="GeneID" id="89470427"/>
<evidence type="ECO:0000313" key="3">
    <source>
        <dbReference type="EMBL" id="EKN64172.1"/>
    </source>
</evidence>
<dbReference type="InterPro" id="IPR001538">
    <property type="entry name" value="Man6P_isomerase-2_C"/>
</dbReference>
<organism evidence="3 4">
    <name type="scientific">Schinkia azotoformans LMG 9581</name>
    <dbReference type="NCBI Taxonomy" id="1131731"/>
    <lineage>
        <taxon>Bacteria</taxon>
        <taxon>Bacillati</taxon>
        <taxon>Bacillota</taxon>
        <taxon>Bacilli</taxon>
        <taxon>Bacillales</taxon>
        <taxon>Bacillaceae</taxon>
        <taxon>Calidifontibacillus/Schinkia group</taxon>
        <taxon>Schinkia</taxon>
    </lineage>
</organism>
<dbReference type="RefSeq" id="WP_003332346.1">
    <property type="nucleotide sequence ID" value="NZ_AJLR01000122.1"/>
</dbReference>
<feature type="domain" description="Mannose-6-phosphate isomerase type II C-terminal" evidence="2">
    <location>
        <begin position="342"/>
        <end position="445"/>
    </location>
</feature>
<dbReference type="CDD" id="cd02213">
    <property type="entry name" value="cupin_PMI_typeII_C"/>
    <property type="match status" value="1"/>
</dbReference>
<dbReference type="EMBL" id="AJLR01000122">
    <property type="protein sequence ID" value="EKN64172.1"/>
    <property type="molecule type" value="Genomic_DNA"/>
</dbReference>
<dbReference type="Pfam" id="PF00483">
    <property type="entry name" value="NTP_transferase"/>
    <property type="match status" value="1"/>
</dbReference>
<evidence type="ECO:0000259" key="2">
    <source>
        <dbReference type="Pfam" id="PF01050"/>
    </source>
</evidence>
<dbReference type="GO" id="GO:0005976">
    <property type="term" value="P:polysaccharide metabolic process"/>
    <property type="evidence" value="ECO:0007669"/>
    <property type="project" value="InterPro"/>
</dbReference>
<gene>
    <name evidence="3" type="ORF">BAZO_14679</name>
</gene>
<dbReference type="STRING" id="1131731.BAZO_14679"/>
<name>K6CVB9_SCHAZ</name>
<dbReference type="SUPFAM" id="SSF51182">
    <property type="entry name" value="RmlC-like cupins"/>
    <property type="match status" value="1"/>
</dbReference>
<comment type="caution">
    <text evidence="3">The sequence shown here is derived from an EMBL/GenBank/DDBJ whole genome shotgun (WGS) entry which is preliminary data.</text>
</comment>
<dbReference type="InterPro" id="IPR011051">
    <property type="entry name" value="RmlC_Cupin_sf"/>
</dbReference>
<dbReference type="PANTHER" id="PTHR46390">
    <property type="entry name" value="MANNOSE-1-PHOSPHATE GUANYLYLTRANSFERASE"/>
    <property type="match status" value="1"/>
</dbReference>
<protein>
    <submittedName>
        <fullName evidence="3">Mannose-6-phosphate isomerase</fullName>
    </submittedName>
</protein>
<dbReference type="SUPFAM" id="SSF53448">
    <property type="entry name" value="Nucleotide-diphospho-sugar transferases"/>
    <property type="match status" value="1"/>
</dbReference>
<evidence type="ECO:0000259" key="1">
    <source>
        <dbReference type="Pfam" id="PF00483"/>
    </source>
</evidence>
<reference evidence="3 4" key="1">
    <citation type="journal article" date="2012" name="Front. Microbiol.">
        <title>Redundancy and modularity in membrane-associated dissimilatory nitrate reduction in Bacillus.</title>
        <authorList>
            <person name="Heylen K."/>
            <person name="Keltjens J."/>
        </authorList>
    </citation>
    <scope>NUCLEOTIDE SEQUENCE [LARGE SCALE GENOMIC DNA]</scope>
    <source>
        <strain evidence="3 4">LMG 9581</strain>
    </source>
</reference>
<dbReference type="PATRIC" id="fig|1131731.3.peg.3006"/>
<evidence type="ECO:0000313" key="4">
    <source>
        <dbReference type="Proteomes" id="UP000006315"/>
    </source>
</evidence>